<dbReference type="RefSeq" id="WP_189982234.1">
    <property type="nucleotide sequence ID" value="NZ_BMUL01000019.1"/>
</dbReference>
<dbReference type="Proteomes" id="UP000644020">
    <property type="component" value="Unassembled WGS sequence"/>
</dbReference>
<feature type="domain" description="HTH cro/C1-type" evidence="1">
    <location>
        <begin position="43"/>
        <end position="74"/>
    </location>
</feature>
<keyword evidence="3" id="KW-1185">Reference proteome</keyword>
<reference evidence="2" key="1">
    <citation type="journal article" date="2014" name="Int. J. Syst. Evol. Microbiol.">
        <title>Complete genome sequence of Corynebacterium casei LMG S-19264T (=DSM 44701T), isolated from a smear-ripened cheese.</title>
        <authorList>
            <consortium name="US DOE Joint Genome Institute (JGI-PGF)"/>
            <person name="Walter F."/>
            <person name="Albersmeier A."/>
            <person name="Kalinowski J."/>
            <person name="Ruckert C."/>
        </authorList>
    </citation>
    <scope>NUCLEOTIDE SEQUENCE</scope>
    <source>
        <strain evidence="2">JCM 4518</strain>
    </source>
</reference>
<evidence type="ECO:0000313" key="3">
    <source>
        <dbReference type="Proteomes" id="UP000644020"/>
    </source>
</evidence>
<reference evidence="2" key="2">
    <citation type="submission" date="2020-09" db="EMBL/GenBank/DDBJ databases">
        <authorList>
            <person name="Sun Q."/>
            <person name="Ohkuma M."/>
        </authorList>
    </citation>
    <scope>NUCLEOTIDE SEQUENCE</scope>
    <source>
        <strain evidence="2">JCM 4518</strain>
    </source>
</reference>
<accession>A0A918WDN6</accession>
<dbReference type="AlphaFoldDB" id="A0A918WDN6"/>
<name>A0A918WDN6_9ACTN</name>
<gene>
    <name evidence="2" type="ORF">GCM10010305_55010</name>
</gene>
<dbReference type="PROSITE" id="PS50943">
    <property type="entry name" value="HTH_CROC1"/>
    <property type="match status" value="1"/>
</dbReference>
<sequence length="446" mass="48600">MSDPMALHPLTYVREGKGWGKAELARRMRERGAELGVPLATNRTTVWKWEQGQAPDSDAQRVLADLLGVPEDHVRSVAWPRWLPAWESTALAAPWTPAGTVKVFADLVRSGHMDRRGFLSITGVALTGFAANWAAAPEAFASAIGGDRVTDAMVTTIEARVDTLRTLDDQMGGARLLDQATSDLALITSLLDHGRYTDAIEHRLYATAARVSYLAGWMAYDKGLRSLGQRYYVGALRSAHSAKDDGFGAFILAEMGVHISDAGDTAARVKLIDTAIGHAPSALPPAATSYLYLHQAEALSRDTQHEAAGKSLNHAYDLWGAHREGDRPDWLGWYGEAQLKSTEGKIMLRSGFPERATSALAVAVDQAVPRDRAVRSGRLATARLAARDLDGALDAANVGLELLENRVRSDRAHVRLMKFSRHLEPHAAAPAVREFRDRLRALPIDL</sequence>
<comment type="caution">
    <text evidence="2">The sequence shown here is derived from an EMBL/GenBank/DDBJ whole genome shotgun (WGS) entry which is preliminary data.</text>
</comment>
<dbReference type="CDD" id="cd00093">
    <property type="entry name" value="HTH_XRE"/>
    <property type="match status" value="1"/>
</dbReference>
<evidence type="ECO:0000313" key="2">
    <source>
        <dbReference type="EMBL" id="GHB04819.1"/>
    </source>
</evidence>
<protein>
    <recommendedName>
        <fullName evidence="1">HTH cro/C1-type domain-containing protein</fullName>
    </recommendedName>
</protein>
<dbReference type="EMBL" id="BMUL01000019">
    <property type="protein sequence ID" value="GHB04819.1"/>
    <property type="molecule type" value="Genomic_DNA"/>
</dbReference>
<proteinExistence type="predicted"/>
<evidence type="ECO:0000259" key="1">
    <source>
        <dbReference type="PROSITE" id="PS50943"/>
    </source>
</evidence>
<organism evidence="2 3">
    <name type="scientific">Streptomyces termitum</name>
    <dbReference type="NCBI Taxonomy" id="67368"/>
    <lineage>
        <taxon>Bacteria</taxon>
        <taxon>Bacillati</taxon>
        <taxon>Actinomycetota</taxon>
        <taxon>Actinomycetes</taxon>
        <taxon>Kitasatosporales</taxon>
        <taxon>Streptomycetaceae</taxon>
        <taxon>Streptomyces</taxon>
    </lineage>
</organism>
<dbReference type="InterPro" id="IPR001387">
    <property type="entry name" value="Cro/C1-type_HTH"/>
</dbReference>